<reference evidence="1" key="1">
    <citation type="submission" date="2024-03" db="EMBL/GenBank/DDBJ databases">
        <title>Complete genome sequence of Sulfurisphaera javensis strain KD-1.</title>
        <authorList>
            <person name="Sakai H."/>
            <person name="Nur N."/>
            <person name="Suwanto A."/>
            <person name="Kurosawa N."/>
        </authorList>
    </citation>
    <scope>NUCLEOTIDE SEQUENCE</scope>
    <source>
        <strain evidence="1">KD-1</strain>
    </source>
</reference>
<sequence length="117" mass="13685">MLNEIFDIIHDLNEDRIIEAASKTLRLVKDVEDENIMKIAAEIEKEIRSMREDDELIYLVDSEYANELKGTIYDLKKAKERKIKILIAYLVRKVSKDNILVVEALKPKTEVKPHTFI</sequence>
<accession>A0AAT9GUW2</accession>
<dbReference type="EMBL" id="AP031322">
    <property type="protein sequence ID" value="BFH74378.1"/>
    <property type="molecule type" value="Genomic_DNA"/>
</dbReference>
<evidence type="ECO:0000313" key="1">
    <source>
        <dbReference type="EMBL" id="BFH74378.1"/>
    </source>
</evidence>
<organism evidence="1">
    <name type="scientific">Sulfurisphaera javensis</name>
    <dbReference type="NCBI Taxonomy" id="2049879"/>
    <lineage>
        <taxon>Archaea</taxon>
        <taxon>Thermoproteota</taxon>
        <taxon>Thermoprotei</taxon>
        <taxon>Sulfolobales</taxon>
        <taxon>Sulfolobaceae</taxon>
        <taxon>Sulfurisphaera</taxon>
    </lineage>
</organism>
<dbReference type="AlphaFoldDB" id="A0AAT9GUW2"/>
<dbReference type="GeneID" id="92355280"/>
<dbReference type="RefSeq" id="WP_369609896.1">
    <property type="nucleotide sequence ID" value="NZ_AP031322.1"/>
</dbReference>
<gene>
    <name evidence="1" type="ORF">SJAV_23220</name>
</gene>
<name>A0AAT9GUW2_9CREN</name>
<dbReference type="KEGG" id="sjv:SJAV_23220"/>
<evidence type="ECO:0008006" key="2">
    <source>
        <dbReference type="Google" id="ProtNLM"/>
    </source>
</evidence>
<protein>
    <recommendedName>
        <fullName evidence="2">PhoU domain-containing protein</fullName>
    </recommendedName>
</protein>
<proteinExistence type="predicted"/>